<organism evidence="1 2">
    <name type="scientific">Salicibibacter cibarius</name>
    <dbReference type="NCBI Taxonomy" id="2743000"/>
    <lineage>
        <taxon>Bacteria</taxon>
        <taxon>Bacillati</taxon>
        <taxon>Bacillota</taxon>
        <taxon>Bacilli</taxon>
        <taxon>Bacillales</taxon>
        <taxon>Bacillaceae</taxon>
        <taxon>Salicibibacter</taxon>
    </lineage>
</organism>
<sequence length="60" mass="7294">MTLKCHPKRTEAKSITIRMDQDPLERLQTLADKKQKGYQTLLKQFVIERLYEEEKWDRQS</sequence>
<evidence type="ECO:0000313" key="2">
    <source>
        <dbReference type="Proteomes" id="UP000595823"/>
    </source>
</evidence>
<accession>A0A7T6Z422</accession>
<keyword evidence="2" id="KW-1185">Reference proteome</keyword>
<dbReference type="EMBL" id="CP054705">
    <property type="protein sequence ID" value="QQK76403.1"/>
    <property type="molecule type" value="Genomic_DNA"/>
</dbReference>
<proteinExistence type="predicted"/>
<reference evidence="1 2" key="1">
    <citation type="submission" date="2020-06" db="EMBL/GenBank/DDBJ databases">
        <title>Genomic analysis of Salicibibacter sp. NKC5-3.</title>
        <authorList>
            <person name="Oh Y.J."/>
        </authorList>
    </citation>
    <scope>NUCLEOTIDE SEQUENCE [LARGE SCALE GENOMIC DNA]</scope>
    <source>
        <strain evidence="1 2">NKC5-3</strain>
    </source>
</reference>
<dbReference type="AlphaFoldDB" id="A0A7T6Z422"/>
<evidence type="ECO:0000313" key="1">
    <source>
        <dbReference type="EMBL" id="QQK76403.1"/>
    </source>
</evidence>
<protein>
    <submittedName>
        <fullName evidence="1">Uncharacterized protein</fullName>
    </submittedName>
</protein>
<gene>
    <name evidence="1" type="ORF">HUG15_13095</name>
</gene>
<name>A0A7T6Z422_9BACI</name>
<dbReference type="KEGG" id="scia:HUG15_13095"/>
<dbReference type="Proteomes" id="UP000595823">
    <property type="component" value="Chromosome"/>
</dbReference>